<evidence type="ECO:0000313" key="8">
    <source>
        <dbReference type="Proteomes" id="UP001500908"/>
    </source>
</evidence>
<dbReference type="CDD" id="cd03257">
    <property type="entry name" value="ABC_NikE_OppD_transporters"/>
    <property type="match status" value="1"/>
</dbReference>
<accession>A0ABP7GGG0</accession>
<comment type="caution">
    <text evidence="7">The sequence shown here is derived from an EMBL/GenBank/DDBJ whole genome shotgun (WGS) entry which is preliminary data.</text>
</comment>
<name>A0ABP7GGG0_9ACTN</name>
<dbReference type="PROSITE" id="PS50893">
    <property type="entry name" value="ABC_TRANSPORTER_2"/>
    <property type="match status" value="2"/>
</dbReference>
<dbReference type="PANTHER" id="PTHR43776">
    <property type="entry name" value="TRANSPORT ATP-BINDING PROTEIN"/>
    <property type="match status" value="1"/>
</dbReference>
<keyword evidence="4 7" id="KW-0067">ATP-binding</keyword>
<dbReference type="InterPro" id="IPR027417">
    <property type="entry name" value="P-loop_NTPase"/>
</dbReference>
<evidence type="ECO:0000256" key="1">
    <source>
        <dbReference type="ARBA" id="ARBA00005417"/>
    </source>
</evidence>
<evidence type="ECO:0000256" key="3">
    <source>
        <dbReference type="ARBA" id="ARBA00022741"/>
    </source>
</evidence>
<dbReference type="Gene3D" id="3.40.50.300">
    <property type="entry name" value="P-loop containing nucleotide triphosphate hydrolases"/>
    <property type="match status" value="2"/>
</dbReference>
<dbReference type="InterPro" id="IPR050319">
    <property type="entry name" value="ABC_transp_ATP-bind"/>
</dbReference>
<gene>
    <name evidence="7" type="ORF">GCM10022402_46030</name>
</gene>
<feature type="domain" description="ABC transporter" evidence="6">
    <location>
        <begin position="299"/>
        <end position="541"/>
    </location>
</feature>
<dbReference type="Pfam" id="PF00005">
    <property type="entry name" value="ABC_tran"/>
    <property type="match status" value="2"/>
</dbReference>
<dbReference type="SMART" id="SM00382">
    <property type="entry name" value="AAA"/>
    <property type="match status" value="2"/>
</dbReference>
<feature type="domain" description="ABC transporter" evidence="6">
    <location>
        <begin position="25"/>
        <end position="272"/>
    </location>
</feature>
<evidence type="ECO:0000256" key="4">
    <source>
        <dbReference type="ARBA" id="ARBA00022840"/>
    </source>
</evidence>
<feature type="region of interest" description="Disordered" evidence="5">
    <location>
        <begin position="276"/>
        <end position="296"/>
    </location>
</feature>
<dbReference type="EMBL" id="BAABDD010000038">
    <property type="protein sequence ID" value="GAA3763386.1"/>
    <property type="molecule type" value="Genomic_DNA"/>
</dbReference>
<protein>
    <submittedName>
        <fullName evidence="7">ABC transporter ATP-binding protein</fullName>
    </submittedName>
</protein>
<feature type="compositionally biased region" description="Basic and acidic residues" evidence="5">
    <location>
        <begin position="558"/>
        <end position="567"/>
    </location>
</feature>
<keyword evidence="8" id="KW-1185">Reference proteome</keyword>
<evidence type="ECO:0000256" key="2">
    <source>
        <dbReference type="ARBA" id="ARBA00022448"/>
    </source>
</evidence>
<comment type="similarity">
    <text evidence="1">Belongs to the ABC transporter superfamily.</text>
</comment>
<sequence>MSHTPREPASQERAADTRVPAPPVVSVRGLTALAGPHRIVDDVGFDIAAGEVLALVGASGSGKTTTGLSLVGDARAGVRLEGSVDMAGTDVLGSRPPAGAVAYLPQHPAAVLNPVRRIGGVLREIARRHAVDDDGAPPRRIGRREIDARIAAALRRTLLPPPEELFGRFAHQLSGGQQQRLVFAQSLLCRARLLVVDEPTTGQDPLTRQRVAAELGELAGDGMAVLLLTHDLDLVRDLATGVLVLRDGGVVERGTTEDVLYRPQHPYTRSLTRAHFAGPGAASPESGAPAQAAPGPPRIEVVDLIAGGGRRRGARPILDTVGFRLAAGECLALVGPSGSGKTTLARCVAGLAPRRAGTVRRDGAPLPAAARRSRTQRARVQYVFQDARASFDEYRTIGDQVARSAVRLRGLAGDRARGEAVDMLARTGLSPDHARRRPAALSGGELRRAALARALLAGPEVLICDEITAGLDAVTRAGILDLLADLRQSFGISLLVIAHDMAVVARLAGRVLVLDGGRVVEEGSVDRVVAAPTHPLTRDLLDAAGAHRDSDGATATARTRDSPSAHP</sequence>
<dbReference type="SUPFAM" id="SSF52540">
    <property type="entry name" value="P-loop containing nucleoside triphosphate hydrolases"/>
    <property type="match status" value="2"/>
</dbReference>
<dbReference type="InterPro" id="IPR013563">
    <property type="entry name" value="Oligopep_ABC_C"/>
</dbReference>
<reference evidence="8" key="1">
    <citation type="journal article" date="2019" name="Int. J. Syst. Evol. Microbiol.">
        <title>The Global Catalogue of Microorganisms (GCM) 10K type strain sequencing project: providing services to taxonomists for standard genome sequencing and annotation.</title>
        <authorList>
            <consortium name="The Broad Institute Genomics Platform"/>
            <consortium name="The Broad Institute Genome Sequencing Center for Infectious Disease"/>
            <person name="Wu L."/>
            <person name="Ma J."/>
        </authorList>
    </citation>
    <scope>NUCLEOTIDE SEQUENCE [LARGE SCALE GENOMIC DNA]</scope>
    <source>
        <strain evidence="8">JCM 17137</strain>
    </source>
</reference>
<dbReference type="PROSITE" id="PS00211">
    <property type="entry name" value="ABC_TRANSPORTER_1"/>
    <property type="match status" value="2"/>
</dbReference>
<evidence type="ECO:0000259" key="6">
    <source>
        <dbReference type="PROSITE" id="PS50893"/>
    </source>
</evidence>
<feature type="compositionally biased region" description="Basic and acidic residues" evidence="5">
    <location>
        <begin position="1"/>
        <end position="16"/>
    </location>
</feature>
<dbReference type="Proteomes" id="UP001500908">
    <property type="component" value="Unassembled WGS sequence"/>
</dbReference>
<feature type="compositionally biased region" description="Low complexity" evidence="5">
    <location>
        <begin position="277"/>
        <end position="293"/>
    </location>
</feature>
<dbReference type="InterPro" id="IPR017871">
    <property type="entry name" value="ABC_transporter-like_CS"/>
</dbReference>
<feature type="region of interest" description="Disordered" evidence="5">
    <location>
        <begin position="547"/>
        <end position="567"/>
    </location>
</feature>
<proteinExistence type="inferred from homology"/>
<feature type="region of interest" description="Disordered" evidence="5">
    <location>
        <begin position="1"/>
        <end position="20"/>
    </location>
</feature>
<dbReference type="InterPro" id="IPR003593">
    <property type="entry name" value="AAA+_ATPase"/>
</dbReference>
<evidence type="ECO:0000313" key="7">
    <source>
        <dbReference type="EMBL" id="GAA3763386.1"/>
    </source>
</evidence>
<evidence type="ECO:0000256" key="5">
    <source>
        <dbReference type="SAM" id="MobiDB-lite"/>
    </source>
</evidence>
<dbReference type="RefSeq" id="WP_344976391.1">
    <property type="nucleotide sequence ID" value="NZ_BAABDD010000038.1"/>
</dbReference>
<keyword evidence="3" id="KW-0547">Nucleotide-binding</keyword>
<dbReference type="InterPro" id="IPR003439">
    <property type="entry name" value="ABC_transporter-like_ATP-bd"/>
</dbReference>
<dbReference type="Pfam" id="PF08352">
    <property type="entry name" value="oligo_HPY"/>
    <property type="match status" value="1"/>
</dbReference>
<dbReference type="GO" id="GO:0005524">
    <property type="term" value="F:ATP binding"/>
    <property type="evidence" value="ECO:0007669"/>
    <property type="project" value="UniProtKB-KW"/>
</dbReference>
<organism evidence="7 8">
    <name type="scientific">Salinactinospora qingdaonensis</name>
    <dbReference type="NCBI Taxonomy" id="702744"/>
    <lineage>
        <taxon>Bacteria</taxon>
        <taxon>Bacillati</taxon>
        <taxon>Actinomycetota</taxon>
        <taxon>Actinomycetes</taxon>
        <taxon>Streptosporangiales</taxon>
        <taxon>Nocardiopsidaceae</taxon>
        <taxon>Salinactinospora</taxon>
    </lineage>
</organism>
<keyword evidence="2" id="KW-0813">Transport</keyword>
<dbReference type="PANTHER" id="PTHR43776:SF7">
    <property type="entry name" value="D,D-DIPEPTIDE TRANSPORT ATP-BINDING PROTEIN DDPF-RELATED"/>
    <property type="match status" value="1"/>
</dbReference>